<dbReference type="Gene3D" id="3.30.470.20">
    <property type="entry name" value="ATP-grasp fold, B domain"/>
    <property type="match status" value="1"/>
</dbReference>
<dbReference type="PROSITE" id="PS50975">
    <property type="entry name" value="ATP_GRASP"/>
    <property type="match status" value="1"/>
</dbReference>
<dbReference type="InterPro" id="IPR006284">
    <property type="entry name" value="Glut_synth_pro"/>
</dbReference>
<dbReference type="Pfam" id="PF02955">
    <property type="entry name" value="GSH-S_ATP"/>
    <property type="match status" value="1"/>
</dbReference>
<comment type="similarity">
    <text evidence="10">Belongs to the prokaryotic GSH synthase family.</text>
</comment>
<evidence type="ECO:0000256" key="5">
    <source>
        <dbReference type="ARBA" id="ARBA00022723"/>
    </source>
</evidence>
<sequence length="348" mass="38505">MKIGFVVNDVLTEQAAYTTTRLAMTAVNMGHQAYTLGVGDFVYAPDGAIHASARTVNGEHYESLENFIGELQDKESGSVRISLDDLDVLLLRNDPSDDAAERPWAQTSGILFGQLAAARGVIVLNDPENLANAINKTYFQHFPEEVRPKTCISRDIKQINSFIESQNGKVVIKPLQGSGGQSVFLINEDEKANRNQMIEAVLRDGYCIVQEYLPAAVDGDVRLFVMNGRPLWHEGAYAAFRRVNKTGDARSNMHSGGKSEAAEVTDQMLQLVEMVRPKLVRDGMFLVGLDIVDDKLMEINVFSPGGLGSSQQLTGVDFTTAIIRDLQRKVRYKQYYGSRIRNVDLATL</sequence>
<dbReference type="RefSeq" id="WP_339942522.1">
    <property type="nucleotide sequence ID" value="NZ_BAABGA010000050.1"/>
</dbReference>
<dbReference type="EMBL" id="BAABGA010000050">
    <property type="protein sequence ID" value="GAA4460668.1"/>
    <property type="molecule type" value="Genomic_DNA"/>
</dbReference>
<evidence type="ECO:0000259" key="11">
    <source>
        <dbReference type="PROSITE" id="PS50975"/>
    </source>
</evidence>
<dbReference type="Gene3D" id="3.40.50.20">
    <property type="match status" value="1"/>
</dbReference>
<dbReference type="PANTHER" id="PTHR21621:SF4">
    <property type="entry name" value="GLUTATHIONE SYNTHETASE"/>
    <property type="match status" value="1"/>
</dbReference>
<feature type="domain" description="ATP-grasp" evidence="11">
    <location>
        <begin position="136"/>
        <end position="327"/>
    </location>
</feature>
<proteinExistence type="inferred from homology"/>
<evidence type="ECO:0000313" key="13">
    <source>
        <dbReference type="Proteomes" id="UP001500840"/>
    </source>
</evidence>
<gene>
    <name evidence="10" type="primary">gshB</name>
    <name evidence="12" type="ORF">GCM10023156_41870</name>
</gene>
<dbReference type="InterPro" id="IPR013815">
    <property type="entry name" value="ATP_grasp_subdomain_1"/>
</dbReference>
<keyword evidence="13" id="KW-1185">Reference proteome</keyword>
<evidence type="ECO:0000313" key="12">
    <source>
        <dbReference type="EMBL" id="GAA4460668.1"/>
    </source>
</evidence>
<evidence type="ECO:0000256" key="6">
    <source>
        <dbReference type="ARBA" id="ARBA00022741"/>
    </source>
</evidence>
<reference evidence="13" key="1">
    <citation type="journal article" date="2019" name="Int. J. Syst. Evol. Microbiol.">
        <title>The Global Catalogue of Microorganisms (GCM) 10K type strain sequencing project: providing services to taxonomists for standard genome sequencing and annotation.</title>
        <authorList>
            <consortium name="The Broad Institute Genomics Platform"/>
            <consortium name="The Broad Institute Genome Sequencing Center for Infectious Disease"/>
            <person name="Wu L."/>
            <person name="Ma J."/>
        </authorList>
    </citation>
    <scope>NUCLEOTIDE SEQUENCE [LARGE SCALE GENOMIC DNA]</scope>
    <source>
        <strain evidence="13">JCM 17759</strain>
    </source>
</reference>
<evidence type="ECO:0000256" key="3">
    <source>
        <dbReference type="ARBA" id="ARBA00022598"/>
    </source>
</evidence>
<dbReference type="SUPFAM" id="SSF52440">
    <property type="entry name" value="PreATP-grasp domain"/>
    <property type="match status" value="1"/>
</dbReference>
<dbReference type="EC" id="6.3.2.3" evidence="10"/>
<name>A0ABP8N710_9BACT</name>
<dbReference type="NCBIfam" id="NF009110">
    <property type="entry name" value="PRK12458.1"/>
    <property type="match status" value="1"/>
</dbReference>
<comment type="caution">
    <text evidence="12">The sequence shown here is derived from an EMBL/GenBank/DDBJ whole genome shotgun (WGS) entry which is preliminary data.</text>
</comment>
<dbReference type="InterPro" id="IPR016185">
    <property type="entry name" value="PreATP-grasp_dom_sf"/>
</dbReference>
<keyword evidence="9" id="KW-0464">Manganese</keyword>
<dbReference type="PANTHER" id="PTHR21621">
    <property type="entry name" value="RIBOSOMAL PROTEIN S6 MODIFICATION PROTEIN"/>
    <property type="match status" value="1"/>
</dbReference>
<dbReference type="Proteomes" id="UP001500840">
    <property type="component" value="Unassembled WGS sequence"/>
</dbReference>
<evidence type="ECO:0000256" key="4">
    <source>
        <dbReference type="ARBA" id="ARBA00022684"/>
    </source>
</evidence>
<organism evidence="12 13">
    <name type="scientific">Novipirellula rosea</name>
    <dbReference type="NCBI Taxonomy" id="1031540"/>
    <lineage>
        <taxon>Bacteria</taxon>
        <taxon>Pseudomonadati</taxon>
        <taxon>Planctomycetota</taxon>
        <taxon>Planctomycetia</taxon>
        <taxon>Pirellulales</taxon>
        <taxon>Pirellulaceae</taxon>
        <taxon>Novipirellula</taxon>
    </lineage>
</organism>
<keyword evidence="6 10" id="KW-0547">Nucleotide-binding</keyword>
<keyword evidence="5" id="KW-0479">Metal-binding</keyword>
<keyword evidence="7 10" id="KW-0067">ATP-binding</keyword>
<dbReference type="Gene3D" id="3.30.1490.20">
    <property type="entry name" value="ATP-grasp fold, A domain"/>
    <property type="match status" value="1"/>
</dbReference>
<evidence type="ECO:0000256" key="9">
    <source>
        <dbReference type="ARBA" id="ARBA00023211"/>
    </source>
</evidence>
<comment type="pathway">
    <text evidence="10">Sulfur metabolism; glutathione biosynthesis; glutathione from L-cysteine and L-glutamate: step 2/2.</text>
</comment>
<evidence type="ECO:0000256" key="7">
    <source>
        <dbReference type="ARBA" id="ARBA00022840"/>
    </source>
</evidence>
<evidence type="ECO:0000256" key="1">
    <source>
        <dbReference type="ARBA" id="ARBA00001936"/>
    </source>
</evidence>
<evidence type="ECO:0000256" key="8">
    <source>
        <dbReference type="ARBA" id="ARBA00022842"/>
    </source>
</evidence>
<dbReference type="InterPro" id="IPR011761">
    <property type="entry name" value="ATP-grasp"/>
</dbReference>
<dbReference type="SUPFAM" id="SSF56059">
    <property type="entry name" value="Glutathione synthetase ATP-binding domain-like"/>
    <property type="match status" value="1"/>
</dbReference>
<comment type="catalytic activity">
    <reaction evidence="10">
        <text>gamma-L-glutamyl-L-cysteine + glycine + ATP = glutathione + ADP + phosphate + H(+)</text>
        <dbReference type="Rhea" id="RHEA:13557"/>
        <dbReference type="ChEBI" id="CHEBI:15378"/>
        <dbReference type="ChEBI" id="CHEBI:30616"/>
        <dbReference type="ChEBI" id="CHEBI:43474"/>
        <dbReference type="ChEBI" id="CHEBI:57305"/>
        <dbReference type="ChEBI" id="CHEBI:57925"/>
        <dbReference type="ChEBI" id="CHEBI:58173"/>
        <dbReference type="ChEBI" id="CHEBI:456216"/>
        <dbReference type="EC" id="6.3.2.3"/>
    </reaction>
</comment>
<comment type="cofactor">
    <cofactor evidence="1">
        <name>Mn(2+)</name>
        <dbReference type="ChEBI" id="CHEBI:29035"/>
    </cofactor>
</comment>
<protein>
    <recommendedName>
        <fullName evidence="10">Glutathione synthetase</fullName>
        <ecNumber evidence="10">6.3.2.3</ecNumber>
    </recommendedName>
    <alternativeName>
        <fullName evidence="10">GSH synthetase</fullName>
        <shortName evidence="10">GSH-S</shortName>
        <shortName evidence="10">GSHase</shortName>
    </alternativeName>
    <alternativeName>
        <fullName evidence="10">Glutathione synthase</fullName>
    </alternativeName>
</protein>
<keyword evidence="4 10" id="KW-0317">Glutathione biosynthesis</keyword>
<evidence type="ECO:0000256" key="2">
    <source>
        <dbReference type="ARBA" id="ARBA00001946"/>
    </source>
</evidence>
<dbReference type="HAMAP" id="MF_00162">
    <property type="entry name" value="GSH_S"/>
    <property type="match status" value="1"/>
</dbReference>
<keyword evidence="3 10" id="KW-0436">Ligase</keyword>
<dbReference type="Pfam" id="PF02951">
    <property type="entry name" value="GSH-S_N"/>
    <property type="match status" value="1"/>
</dbReference>
<comment type="cofactor">
    <cofactor evidence="2">
        <name>Mg(2+)</name>
        <dbReference type="ChEBI" id="CHEBI:18420"/>
    </cofactor>
</comment>
<evidence type="ECO:0000256" key="10">
    <source>
        <dbReference type="HAMAP-Rule" id="MF_00162"/>
    </source>
</evidence>
<dbReference type="InterPro" id="IPR004215">
    <property type="entry name" value="GSHS_N"/>
</dbReference>
<keyword evidence="8" id="KW-0460">Magnesium</keyword>
<accession>A0ABP8N710</accession>
<dbReference type="InterPro" id="IPR004218">
    <property type="entry name" value="GSHS_ATP-bd"/>
</dbReference>